<gene>
    <name evidence="1" type="ORF">SAMN05444405_102304</name>
</gene>
<protein>
    <submittedName>
        <fullName evidence="1">Uncharacterized protein</fullName>
    </submittedName>
</protein>
<dbReference type="STRING" id="1297750.SAMN05444405_102304"/>
<sequence>MDKIIGKRIIIPDGRKAIVESVRYEKDGVRYYFCNILRSVFDYDGRYRGCKPTYIYATLSFDQIKTK</sequence>
<organism evidence="1 2">
    <name type="scientific">Bacteroides luti</name>
    <dbReference type="NCBI Taxonomy" id="1297750"/>
    <lineage>
        <taxon>Bacteria</taxon>
        <taxon>Pseudomonadati</taxon>
        <taxon>Bacteroidota</taxon>
        <taxon>Bacteroidia</taxon>
        <taxon>Bacteroidales</taxon>
        <taxon>Bacteroidaceae</taxon>
        <taxon>Bacteroides</taxon>
    </lineage>
</organism>
<dbReference type="EMBL" id="FQTV01000002">
    <property type="protein sequence ID" value="SHE68981.1"/>
    <property type="molecule type" value="Genomic_DNA"/>
</dbReference>
<proteinExistence type="predicted"/>
<evidence type="ECO:0000313" key="1">
    <source>
        <dbReference type="EMBL" id="SHE68981.1"/>
    </source>
</evidence>
<dbReference type="AlphaFoldDB" id="A0A1M4VIZ0"/>
<dbReference type="Proteomes" id="UP000184509">
    <property type="component" value="Unassembled WGS sequence"/>
</dbReference>
<reference evidence="2" key="1">
    <citation type="submission" date="2016-11" db="EMBL/GenBank/DDBJ databases">
        <authorList>
            <person name="Varghese N."/>
            <person name="Submissions S."/>
        </authorList>
    </citation>
    <scope>NUCLEOTIDE SEQUENCE [LARGE SCALE GENOMIC DNA]</scope>
    <source>
        <strain evidence="2">DSM 26991</strain>
    </source>
</reference>
<keyword evidence="2" id="KW-1185">Reference proteome</keyword>
<evidence type="ECO:0000313" key="2">
    <source>
        <dbReference type="Proteomes" id="UP000184509"/>
    </source>
</evidence>
<name>A0A1M4VIZ0_9BACE</name>
<accession>A0A1M4VIZ0</accession>